<dbReference type="SMART" id="SM00829">
    <property type="entry name" value="PKS_ER"/>
    <property type="match status" value="1"/>
</dbReference>
<dbReference type="Gene3D" id="3.90.180.10">
    <property type="entry name" value="Medium-chain alcohol dehydrogenases, catalytic domain"/>
    <property type="match status" value="1"/>
</dbReference>
<keyword evidence="3 6" id="KW-0479">Metal-binding</keyword>
<accession>A0A1E3QUV8</accession>
<sequence>MSIPATKSGYGFIRGQKTIQKLTNLPVKLPQGSEILLRVHAAGMCQSDLHLLHAQETHIPDSFVMGHEIAGEIAAVGPNVNTKKFPLGLRVAAQICNACGDCEFCRQGLDSCCTGNDGQAFGLSCDGGYLPFLLITNPRCLLPIPDNVSYEIAAITSDAMLTPFHAVKKAGVCPGNKVLMFGLGGLGSSALQILKNYGCQVVVVEQKESARALANKLGADGFFTSALSPEFNAAYKPNSFDVCFDVCGVQETFEACVTYVKYKGTIVPIGLGRSKLFFRALTFASKEARILGTFGGSSAEQLECMEWVSKGMVTPIVGAVYDLDELPNQLEKMAKGEISGRVVFRPQSVLRDAKL</sequence>
<dbReference type="InterPro" id="IPR020843">
    <property type="entry name" value="ER"/>
</dbReference>
<dbReference type="PROSITE" id="PS00059">
    <property type="entry name" value="ADH_ZINC"/>
    <property type="match status" value="1"/>
</dbReference>
<dbReference type="PANTHER" id="PTHR42940:SF8">
    <property type="entry name" value="VACUOLAR PROTEIN SORTING-ASSOCIATED PROTEIN 11"/>
    <property type="match status" value="1"/>
</dbReference>
<evidence type="ECO:0000313" key="8">
    <source>
        <dbReference type="EMBL" id="ODQ81440.1"/>
    </source>
</evidence>
<evidence type="ECO:0000259" key="7">
    <source>
        <dbReference type="SMART" id="SM00829"/>
    </source>
</evidence>
<dbReference type="GO" id="GO:0008270">
    <property type="term" value="F:zinc ion binding"/>
    <property type="evidence" value="ECO:0007669"/>
    <property type="project" value="InterPro"/>
</dbReference>
<reference evidence="9" key="1">
    <citation type="submission" date="2016-05" db="EMBL/GenBank/DDBJ databases">
        <title>Comparative genomics of biotechnologically important yeasts.</title>
        <authorList>
            <consortium name="DOE Joint Genome Institute"/>
            <person name="Riley R."/>
            <person name="Haridas S."/>
            <person name="Wolfe K.H."/>
            <person name="Lopes M.R."/>
            <person name="Hittinger C.T."/>
            <person name="Goker M."/>
            <person name="Salamov A."/>
            <person name="Wisecaver J."/>
            <person name="Long T.M."/>
            <person name="Aerts A.L."/>
            <person name="Barry K."/>
            <person name="Choi C."/>
            <person name="Clum A."/>
            <person name="Coughlan A.Y."/>
            <person name="Deshpande S."/>
            <person name="Douglass A.P."/>
            <person name="Hanson S.J."/>
            <person name="Klenk H.-P."/>
            <person name="Labutti K."/>
            <person name="Lapidus A."/>
            <person name="Lindquist E."/>
            <person name="Lipzen A."/>
            <person name="Meier-Kolthoff J.P."/>
            <person name="Ohm R.A."/>
            <person name="Otillar R.P."/>
            <person name="Pangilinan J."/>
            <person name="Peng Y."/>
            <person name="Rokas A."/>
            <person name="Rosa C.A."/>
            <person name="Scheuner C."/>
            <person name="Sibirny A.A."/>
            <person name="Slot J.C."/>
            <person name="Stielow J.B."/>
            <person name="Sun H."/>
            <person name="Kurtzman C.P."/>
            <person name="Blackwell M."/>
            <person name="Grigoriev I.V."/>
            <person name="Jeffries T.W."/>
        </authorList>
    </citation>
    <scope>NUCLEOTIDE SEQUENCE [LARGE SCALE GENOMIC DNA]</scope>
    <source>
        <strain evidence="9">NRRL Y-12698</strain>
    </source>
</reference>
<feature type="domain" description="Enoyl reductase (ER)" evidence="7">
    <location>
        <begin position="17"/>
        <end position="344"/>
    </location>
</feature>
<dbReference type="InterPro" id="IPR011032">
    <property type="entry name" value="GroES-like_sf"/>
</dbReference>
<dbReference type="InterPro" id="IPR013149">
    <property type="entry name" value="ADH-like_C"/>
</dbReference>
<dbReference type="Pfam" id="PF08240">
    <property type="entry name" value="ADH_N"/>
    <property type="match status" value="1"/>
</dbReference>
<comment type="similarity">
    <text evidence="2 6">Belongs to the zinc-containing alcohol dehydrogenase family.</text>
</comment>
<evidence type="ECO:0000256" key="6">
    <source>
        <dbReference type="RuleBase" id="RU361277"/>
    </source>
</evidence>
<dbReference type="STRING" id="984486.A0A1E3QUV8"/>
<dbReference type="RefSeq" id="XP_018986768.1">
    <property type="nucleotide sequence ID" value="XM_019132366.1"/>
</dbReference>
<evidence type="ECO:0000256" key="1">
    <source>
        <dbReference type="ARBA" id="ARBA00001947"/>
    </source>
</evidence>
<dbReference type="EMBL" id="KV454427">
    <property type="protein sequence ID" value="ODQ81440.1"/>
    <property type="molecule type" value="Genomic_DNA"/>
</dbReference>
<keyword evidence="9" id="KW-1185">Reference proteome</keyword>
<protein>
    <recommendedName>
        <fullName evidence="7">Enoyl reductase (ER) domain-containing protein</fullName>
    </recommendedName>
</protein>
<organism evidence="8 9">
    <name type="scientific">Babjeviella inositovora NRRL Y-12698</name>
    <dbReference type="NCBI Taxonomy" id="984486"/>
    <lineage>
        <taxon>Eukaryota</taxon>
        <taxon>Fungi</taxon>
        <taxon>Dikarya</taxon>
        <taxon>Ascomycota</taxon>
        <taxon>Saccharomycotina</taxon>
        <taxon>Pichiomycetes</taxon>
        <taxon>Serinales incertae sedis</taxon>
        <taxon>Babjeviella</taxon>
    </lineage>
</organism>
<dbReference type="GeneID" id="30150219"/>
<gene>
    <name evidence="8" type="ORF">BABINDRAFT_6142</name>
</gene>
<dbReference type="Proteomes" id="UP000094336">
    <property type="component" value="Unassembled WGS sequence"/>
</dbReference>
<dbReference type="GO" id="GO:0005737">
    <property type="term" value="C:cytoplasm"/>
    <property type="evidence" value="ECO:0007669"/>
    <property type="project" value="TreeGrafter"/>
</dbReference>
<dbReference type="Gene3D" id="3.40.50.720">
    <property type="entry name" value="NAD(P)-binding Rossmann-like Domain"/>
    <property type="match status" value="1"/>
</dbReference>
<dbReference type="InterPro" id="IPR013154">
    <property type="entry name" value="ADH-like_N"/>
</dbReference>
<dbReference type="InterPro" id="IPR036291">
    <property type="entry name" value="NAD(P)-bd_dom_sf"/>
</dbReference>
<comment type="cofactor">
    <cofactor evidence="1 6">
        <name>Zn(2+)</name>
        <dbReference type="ChEBI" id="CHEBI:29105"/>
    </cofactor>
</comment>
<dbReference type="SUPFAM" id="SSF50129">
    <property type="entry name" value="GroES-like"/>
    <property type="match status" value="1"/>
</dbReference>
<dbReference type="Pfam" id="PF00107">
    <property type="entry name" value="ADH_zinc_N"/>
    <property type="match status" value="1"/>
</dbReference>
<dbReference type="OrthoDB" id="1879366at2759"/>
<evidence type="ECO:0000256" key="5">
    <source>
        <dbReference type="ARBA" id="ARBA00023002"/>
    </source>
</evidence>
<proteinExistence type="inferred from homology"/>
<dbReference type="InterPro" id="IPR002328">
    <property type="entry name" value="ADH_Zn_CS"/>
</dbReference>
<evidence type="ECO:0000256" key="4">
    <source>
        <dbReference type="ARBA" id="ARBA00022833"/>
    </source>
</evidence>
<keyword evidence="5" id="KW-0560">Oxidoreductase</keyword>
<keyword evidence="4 6" id="KW-0862">Zinc</keyword>
<evidence type="ECO:0000256" key="3">
    <source>
        <dbReference type="ARBA" id="ARBA00022723"/>
    </source>
</evidence>
<dbReference type="AlphaFoldDB" id="A0A1E3QUV8"/>
<dbReference type="CDD" id="cd08254">
    <property type="entry name" value="hydroxyacyl_CoA_DH"/>
    <property type="match status" value="1"/>
</dbReference>
<dbReference type="SUPFAM" id="SSF51735">
    <property type="entry name" value="NAD(P)-binding Rossmann-fold domains"/>
    <property type="match status" value="1"/>
</dbReference>
<evidence type="ECO:0000313" key="9">
    <source>
        <dbReference type="Proteomes" id="UP000094336"/>
    </source>
</evidence>
<dbReference type="PANTHER" id="PTHR42940">
    <property type="entry name" value="ALCOHOL DEHYDROGENASE 1-RELATED"/>
    <property type="match status" value="1"/>
</dbReference>
<name>A0A1E3QUV8_9ASCO</name>
<dbReference type="GO" id="GO:0004022">
    <property type="term" value="F:alcohol dehydrogenase (NAD+) activity"/>
    <property type="evidence" value="ECO:0007669"/>
    <property type="project" value="TreeGrafter"/>
</dbReference>
<evidence type="ECO:0000256" key="2">
    <source>
        <dbReference type="ARBA" id="ARBA00008072"/>
    </source>
</evidence>